<dbReference type="Gene3D" id="3.40.50.2300">
    <property type="match status" value="2"/>
</dbReference>
<dbReference type="InterPro" id="IPR028082">
    <property type="entry name" value="Peripla_BP_I"/>
</dbReference>
<evidence type="ECO:0000259" key="6">
    <source>
        <dbReference type="Pfam" id="PF01094"/>
    </source>
</evidence>
<organism evidence="7 8">
    <name type="scientific">Limulus polyphemus</name>
    <name type="common">Atlantic horseshoe crab</name>
    <dbReference type="NCBI Taxonomy" id="6850"/>
    <lineage>
        <taxon>Eukaryota</taxon>
        <taxon>Metazoa</taxon>
        <taxon>Ecdysozoa</taxon>
        <taxon>Arthropoda</taxon>
        <taxon>Chelicerata</taxon>
        <taxon>Merostomata</taxon>
        <taxon>Xiphosura</taxon>
        <taxon>Limulidae</taxon>
        <taxon>Limulus</taxon>
    </lineage>
</organism>
<dbReference type="RefSeq" id="XP_022249346.1">
    <property type="nucleotide sequence ID" value="XM_022393638.1"/>
</dbReference>
<keyword evidence="7" id="KW-1185">Reference proteome</keyword>
<gene>
    <name evidence="8" type="primary">LOC111087337</name>
</gene>
<feature type="domain" description="Receptor ligand binding region" evidence="6">
    <location>
        <begin position="58"/>
        <end position="227"/>
    </location>
</feature>
<evidence type="ECO:0000256" key="1">
    <source>
        <dbReference type="ARBA" id="ARBA00004370"/>
    </source>
</evidence>
<evidence type="ECO:0000256" key="4">
    <source>
        <dbReference type="ARBA" id="ARBA00023136"/>
    </source>
</evidence>
<dbReference type="InterPro" id="IPR001828">
    <property type="entry name" value="ANF_lig-bd_rcpt"/>
</dbReference>
<accession>A0ABM1T0E0</accession>
<reference evidence="8" key="1">
    <citation type="submission" date="2025-08" db="UniProtKB">
        <authorList>
            <consortium name="RefSeq"/>
        </authorList>
    </citation>
    <scope>IDENTIFICATION</scope>
    <source>
        <tissue evidence="8">Muscle</tissue>
    </source>
</reference>
<dbReference type="PANTHER" id="PTHR44755">
    <property type="entry name" value="NATRIURETIC PEPTIDE RECEPTOR 3-RELATED"/>
    <property type="match status" value="1"/>
</dbReference>
<evidence type="ECO:0000256" key="5">
    <source>
        <dbReference type="SAM" id="SignalP"/>
    </source>
</evidence>
<proteinExistence type="predicted"/>
<dbReference type="SUPFAM" id="SSF53822">
    <property type="entry name" value="Periplasmic binding protein-like I"/>
    <property type="match status" value="1"/>
</dbReference>
<evidence type="ECO:0000313" key="8">
    <source>
        <dbReference type="RefSeq" id="XP_022249346.1"/>
    </source>
</evidence>
<keyword evidence="2" id="KW-0812">Transmembrane</keyword>
<feature type="chain" id="PRO_5045625900" evidence="5">
    <location>
        <begin position="25"/>
        <end position="250"/>
    </location>
</feature>
<dbReference type="GeneID" id="111087337"/>
<evidence type="ECO:0000256" key="3">
    <source>
        <dbReference type="ARBA" id="ARBA00022989"/>
    </source>
</evidence>
<dbReference type="Pfam" id="PF01094">
    <property type="entry name" value="ANF_receptor"/>
    <property type="match status" value="1"/>
</dbReference>
<keyword evidence="5" id="KW-0732">Signal</keyword>
<feature type="signal peptide" evidence="5">
    <location>
        <begin position="1"/>
        <end position="24"/>
    </location>
</feature>
<name>A0ABM1T0E0_LIMPO</name>
<comment type="subcellular location">
    <subcellularLocation>
        <location evidence="1">Membrane</location>
    </subcellularLocation>
</comment>
<protein>
    <submittedName>
        <fullName evidence="8">Guanylate cyclase 32E-like</fullName>
    </submittedName>
</protein>
<dbReference type="PANTHER" id="PTHR44755:SF8">
    <property type="entry name" value="RECEPTOR LIGAND BINDING REGION DOMAIN-CONTAINING PROTEIN"/>
    <property type="match status" value="1"/>
</dbReference>
<keyword evidence="3" id="KW-1133">Transmembrane helix</keyword>
<keyword evidence="4" id="KW-0472">Membrane</keyword>
<dbReference type="Proteomes" id="UP000694941">
    <property type="component" value="Unplaced"/>
</dbReference>
<sequence length="250" mass="27489">MGVHSVPVITSIILFGLFVLSCLTIEAVSLAKDQGSKPNITIGFLATFTGDGIGKLIAGAITVAVMNVNKRPDLLPNHALQFIPADAGERGTSVAIKKMTRMRDDGAVAFIGPDESCVSEALVAAAWNYPMITYKCSDRKVSNKNIYTTFARTLPPSSKVSKYVISLLKHFKWNKVVLVVSENHWYKQAEEALAVLAKDSDIEVTKTYFIPNFYISGSHEKDIKKIIDESFMITRSKCSDETSLFISCLK</sequence>
<evidence type="ECO:0000313" key="7">
    <source>
        <dbReference type="Proteomes" id="UP000694941"/>
    </source>
</evidence>
<evidence type="ECO:0000256" key="2">
    <source>
        <dbReference type="ARBA" id="ARBA00022692"/>
    </source>
</evidence>
<dbReference type="InterPro" id="IPR052612">
    <property type="entry name" value="ANP_Clearance_Receptor"/>
</dbReference>